<name>A0A2W2BWT2_9ACTN</name>
<gene>
    <name evidence="2" type="ORF">C1I99_22860</name>
</gene>
<feature type="transmembrane region" description="Helical" evidence="1">
    <location>
        <begin position="16"/>
        <end position="35"/>
    </location>
</feature>
<sequence length="273" mass="30402">MRTVLSSVLLDVPRAAAIWLSLLGVVAVAVTGLLLRPGRLRFDAEGRIRRAAMPTELELAEEKRERARYAEEIAVAAERAATTAQRRRTEWLAAQEAVEAAWQAYEAAEADVHRLAAAAAMPLPRTARTPAEYADRERYLHRAALDAYWRRELSVEQLSDVFAHREGWDPRLHPVEQELVLRRAVRDNLFARQQAAREQEQAAWRAAELAAEAARSLRDEAFAATGRRPEEPPALLPLIADARAATGQTRELPAAQTREIPTVARGRAAVVAY</sequence>
<reference evidence="2 3" key="1">
    <citation type="submission" date="2018-01" db="EMBL/GenBank/DDBJ databases">
        <title>Draft genome sequence of Salinispora sp. 13K206.</title>
        <authorList>
            <person name="Sahin N."/>
            <person name="Saygin H."/>
            <person name="Ay H."/>
        </authorList>
    </citation>
    <scope>NUCLEOTIDE SEQUENCE [LARGE SCALE GENOMIC DNA]</scope>
    <source>
        <strain evidence="2 3">13K206</strain>
    </source>
</reference>
<dbReference type="EMBL" id="POUB01000197">
    <property type="protein sequence ID" value="PZF91755.1"/>
    <property type="molecule type" value="Genomic_DNA"/>
</dbReference>
<keyword evidence="1" id="KW-0812">Transmembrane</keyword>
<proteinExistence type="predicted"/>
<dbReference type="AlphaFoldDB" id="A0A2W2BWT2"/>
<dbReference type="RefSeq" id="WP_111136287.1">
    <property type="nucleotide sequence ID" value="NZ_POUB01000197.1"/>
</dbReference>
<organism evidence="2 3">
    <name type="scientific">Micromonospora deserti</name>
    <dbReference type="NCBI Taxonomy" id="2070366"/>
    <lineage>
        <taxon>Bacteria</taxon>
        <taxon>Bacillati</taxon>
        <taxon>Actinomycetota</taxon>
        <taxon>Actinomycetes</taxon>
        <taxon>Micromonosporales</taxon>
        <taxon>Micromonosporaceae</taxon>
        <taxon>Micromonospora</taxon>
    </lineage>
</organism>
<keyword evidence="1" id="KW-0472">Membrane</keyword>
<accession>A0A2W2BWT2</accession>
<comment type="caution">
    <text evidence="2">The sequence shown here is derived from an EMBL/GenBank/DDBJ whole genome shotgun (WGS) entry which is preliminary data.</text>
</comment>
<evidence type="ECO:0000256" key="1">
    <source>
        <dbReference type="SAM" id="Phobius"/>
    </source>
</evidence>
<keyword evidence="3" id="KW-1185">Reference proteome</keyword>
<evidence type="ECO:0008006" key="4">
    <source>
        <dbReference type="Google" id="ProtNLM"/>
    </source>
</evidence>
<keyword evidence="1" id="KW-1133">Transmembrane helix</keyword>
<protein>
    <recommendedName>
        <fullName evidence="4">AP2/ERF domain-containing protein</fullName>
    </recommendedName>
</protein>
<dbReference type="OrthoDB" id="3297285at2"/>
<evidence type="ECO:0000313" key="2">
    <source>
        <dbReference type="EMBL" id="PZF91755.1"/>
    </source>
</evidence>
<evidence type="ECO:0000313" key="3">
    <source>
        <dbReference type="Proteomes" id="UP000248749"/>
    </source>
</evidence>
<dbReference type="Proteomes" id="UP000248749">
    <property type="component" value="Unassembled WGS sequence"/>
</dbReference>